<dbReference type="STRING" id="1544416.Cocul_01161"/>
<reference evidence="3 4" key="1">
    <citation type="submission" date="2015-10" db="EMBL/GenBank/DDBJ databases">
        <title>Corynebacteirum lowii and Corynebacterium oculi species nova, derived from human clinical disease and and emended description of Corynebacterium mastiditis.</title>
        <authorList>
            <person name="Bernard K."/>
            <person name="Pacheco A.L."/>
            <person name="Mcdougall C."/>
            <person name="Burtx T."/>
            <person name="Weibe D."/>
            <person name="Tyler S."/>
            <person name="Olson A.B."/>
            <person name="Cnockaert M."/>
            <person name="Eguchi H."/>
            <person name="Kuwahara T."/>
            <person name="Nakayama-Imaohji H."/>
            <person name="Boudewijins M."/>
            <person name="Van Hoecke F."/>
            <person name="Bernier A.-M."/>
            <person name="Vandamme P."/>
        </authorList>
    </citation>
    <scope>NUCLEOTIDE SEQUENCE [LARGE SCALE GENOMIC DNA]</scope>
    <source>
        <strain evidence="3 4">NML 130210</strain>
    </source>
</reference>
<dbReference type="RefSeq" id="WP_055122299.1">
    <property type="nucleotide sequence ID" value="NZ_LKST01000002.1"/>
</dbReference>
<sequence>MDDNETRYLGPTGNRGEQGDQGRPTPRPRQHFPEQQYSEQRYSTQQYQNYADGYPPEYAENLQEAAPEPEKSSKGGSAMAIAGVIAAILISAGVFFFLGRAAGEGQVQREMVTETQVSTVTVTETVTEDSGLRLPELPSEIPSIPEVQMPSWLQDLLGDSGQGTGQDGEQVSPDQQYQEPQL</sequence>
<protein>
    <submittedName>
        <fullName evidence="3">Uncharacterized protein</fullName>
    </submittedName>
</protein>
<accession>A0A0Q0YPH1</accession>
<feature type="compositionally biased region" description="Polar residues" evidence="1">
    <location>
        <begin position="167"/>
        <end position="182"/>
    </location>
</feature>
<feature type="compositionally biased region" description="Polar residues" evidence="1">
    <location>
        <begin position="33"/>
        <end position="49"/>
    </location>
</feature>
<dbReference type="PATRIC" id="fig|1544416.3.peg.1165"/>
<keyword evidence="4" id="KW-1185">Reference proteome</keyword>
<organism evidence="3 4">
    <name type="scientific">Corynebacterium oculi</name>
    <dbReference type="NCBI Taxonomy" id="1544416"/>
    <lineage>
        <taxon>Bacteria</taxon>
        <taxon>Bacillati</taxon>
        <taxon>Actinomycetota</taxon>
        <taxon>Actinomycetes</taxon>
        <taxon>Mycobacteriales</taxon>
        <taxon>Corynebacteriaceae</taxon>
        <taxon>Corynebacterium</taxon>
    </lineage>
</organism>
<gene>
    <name evidence="3" type="ORF">Cocul_01161</name>
</gene>
<feature type="compositionally biased region" description="Low complexity" evidence="1">
    <location>
        <begin position="134"/>
        <end position="146"/>
    </location>
</feature>
<evidence type="ECO:0000313" key="3">
    <source>
        <dbReference type="EMBL" id="KQB84360.1"/>
    </source>
</evidence>
<dbReference type="EMBL" id="LKST01000002">
    <property type="protein sequence ID" value="KQB84360.1"/>
    <property type="molecule type" value="Genomic_DNA"/>
</dbReference>
<dbReference type="Proteomes" id="UP000050517">
    <property type="component" value="Unassembled WGS sequence"/>
</dbReference>
<feature type="transmembrane region" description="Helical" evidence="2">
    <location>
        <begin position="78"/>
        <end position="99"/>
    </location>
</feature>
<proteinExistence type="predicted"/>
<evidence type="ECO:0000256" key="2">
    <source>
        <dbReference type="SAM" id="Phobius"/>
    </source>
</evidence>
<evidence type="ECO:0000256" key="1">
    <source>
        <dbReference type="SAM" id="MobiDB-lite"/>
    </source>
</evidence>
<feature type="region of interest" description="Disordered" evidence="1">
    <location>
        <begin position="129"/>
        <end position="182"/>
    </location>
</feature>
<keyword evidence="2" id="KW-0812">Transmembrane</keyword>
<keyword evidence="2" id="KW-1133">Transmembrane helix</keyword>
<name>A0A0Q0YPH1_9CORY</name>
<dbReference type="AlphaFoldDB" id="A0A0Q0YPH1"/>
<comment type="caution">
    <text evidence="3">The sequence shown here is derived from an EMBL/GenBank/DDBJ whole genome shotgun (WGS) entry which is preliminary data.</text>
</comment>
<feature type="region of interest" description="Disordered" evidence="1">
    <location>
        <begin position="1"/>
        <end position="76"/>
    </location>
</feature>
<keyword evidence="2" id="KW-0472">Membrane</keyword>
<evidence type="ECO:0000313" key="4">
    <source>
        <dbReference type="Proteomes" id="UP000050517"/>
    </source>
</evidence>